<name>A0A451BRF9_9GAMM</name>
<feature type="transmembrane region" description="Helical" evidence="1">
    <location>
        <begin position="20"/>
        <end position="40"/>
    </location>
</feature>
<feature type="transmembrane region" description="Helical" evidence="1">
    <location>
        <begin position="187"/>
        <end position="210"/>
    </location>
</feature>
<sequence length="260" mass="27628">MTRNIIGTEPLRKRSKAIPIYGALSFAVLIAIVGFVMMTFTSSPQMKGAALLWLPAALQLIAGVWFGPWLGLLAGGLGAYAAGIAAYGGWGLVDIIMNPIAGGVANSFLPAILFRAFKINPSFNSTPADIKKAIFIIASLMVIVLVIGLMPIYVTSIGKWAYVIAIGILLIGTPILLKGLRLNKRDLIAAMVIVVFISLVSALIGSYGIVVSGNTWQAAFIGTGLGWFLGDTVSAFLGIYALVYFTTAAERIGLVKKYWQ</sequence>
<keyword evidence="1" id="KW-0472">Membrane</keyword>
<feature type="transmembrane region" description="Helical" evidence="1">
    <location>
        <begin position="96"/>
        <end position="114"/>
    </location>
</feature>
<reference evidence="2" key="1">
    <citation type="submission" date="2019-02" db="EMBL/GenBank/DDBJ databases">
        <authorList>
            <person name="Gruber-Vodicka R. H."/>
            <person name="Seah K. B. B."/>
        </authorList>
    </citation>
    <scope>NUCLEOTIDE SEQUENCE</scope>
    <source>
        <strain evidence="2">BECK_S127</strain>
    </source>
</reference>
<evidence type="ECO:0008006" key="3">
    <source>
        <dbReference type="Google" id="ProtNLM"/>
    </source>
</evidence>
<organism evidence="2">
    <name type="scientific">Candidatus Kentrum sp. SD</name>
    <dbReference type="NCBI Taxonomy" id="2126332"/>
    <lineage>
        <taxon>Bacteria</taxon>
        <taxon>Pseudomonadati</taxon>
        <taxon>Pseudomonadota</taxon>
        <taxon>Gammaproteobacteria</taxon>
        <taxon>Candidatus Kentrum</taxon>
    </lineage>
</organism>
<evidence type="ECO:0000256" key="1">
    <source>
        <dbReference type="SAM" id="Phobius"/>
    </source>
</evidence>
<feature type="transmembrane region" description="Helical" evidence="1">
    <location>
        <begin position="216"/>
        <end position="243"/>
    </location>
</feature>
<proteinExistence type="predicted"/>
<dbReference type="EMBL" id="CAADHB010000166">
    <property type="protein sequence ID" value="VFK80848.1"/>
    <property type="molecule type" value="Genomic_DNA"/>
</dbReference>
<keyword evidence="1" id="KW-0812">Transmembrane</keyword>
<evidence type="ECO:0000313" key="2">
    <source>
        <dbReference type="EMBL" id="VFK80848.1"/>
    </source>
</evidence>
<feature type="transmembrane region" description="Helical" evidence="1">
    <location>
        <begin position="160"/>
        <end position="180"/>
    </location>
</feature>
<dbReference type="AlphaFoldDB" id="A0A451BRF9"/>
<protein>
    <recommendedName>
        <fullName evidence="3">Energy-coupling factor transport system substrate-specific component</fullName>
    </recommendedName>
</protein>
<accession>A0A451BRF9</accession>
<feature type="transmembrane region" description="Helical" evidence="1">
    <location>
        <begin position="72"/>
        <end position="90"/>
    </location>
</feature>
<keyword evidence="1" id="KW-1133">Transmembrane helix</keyword>
<gene>
    <name evidence="2" type="ORF">BECKSD772D_GA0070982_11665</name>
</gene>
<feature type="transmembrane region" description="Helical" evidence="1">
    <location>
        <begin position="134"/>
        <end position="154"/>
    </location>
</feature>
<feature type="transmembrane region" description="Helical" evidence="1">
    <location>
        <begin position="46"/>
        <end position="65"/>
    </location>
</feature>